<dbReference type="EC" id="3.1.4.46" evidence="2"/>
<dbReference type="PANTHER" id="PTHR46211">
    <property type="entry name" value="GLYCEROPHOSPHORYL DIESTER PHOSPHODIESTERASE"/>
    <property type="match status" value="1"/>
</dbReference>
<dbReference type="OrthoDB" id="384721at2"/>
<keyword evidence="3" id="KW-1185">Reference proteome</keyword>
<protein>
    <submittedName>
        <fullName evidence="2">Glycerophosphoryl diester phosphodiesterase</fullName>
        <ecNumber evidence="2">3.1.4.46</ecNumber>
    </submittedName>
</protein>
<dbReference type="InterPro" id="IPR030395">
    <property type="entry name" value="GP_PDE_dom"/>
</dbReference>
<dbReference type="GO" id="GO:0006629">
    <property type="term" value="P:lipid metabolic process"/>
    <property type="evidence" value="ECO:0007669"/>
    <property type="project" value="InterPro"/>
</dbReference>
<name>A0A380KFF7_9STRE</name>
<sequence length="242" mass="27546">MEIFAHRGWSHIYLENSMDAFLAAAHLGVSIELDVHQSKDGELVVFHDENLKRMTGVDALIKDLTYDELTQYPLQKAGKLKTKEQTIPRLKDVLLALQKVGFSKTLNIELKTDVYTYEGLEKNLAQLLEELSLDFSLVISSFSYASLCRMHEVMPEFDYAMLVSDENSLEKGLTSDWIKALHLPYKEHPCPKTDKAIRYWTVDVPDQVVDCKKRGASAVFTNDVQNTLWIDTHYEASRGGSD</sequence>
<dbReference type="RefSeq" id="WP_115271407.1">
    <property type="nucleotide sequence ID" value="NZ_JBNPOC010000075.1"/>
</dbReference>
<gene>
    <name evidence="2" type="primary">ugpQ</name>
    <name evidence="2" type="ORF">NCTC12224_02648</name>
</gene>
<evidence type="ECO:0000313" key="3">
    <source>
        <dbReference type="Proteomes" id="UP000254924"/>
    </source>
</evidence>
<dbReference type="Proteomes" id="UP000254924">
    <property type="component" value="Unassembled WGS sequence"/>
</dbReference>
<accession>A0A380KFF7</accession>
<dbReference type="PANTHER" id="PTHR46211:SF14">
    <property type="entry name" value="GLYCEROPHOSPHODIESTER PHOSPHODIESTERASE"/>
    <property type="match status" value="1"/>
</dbReference>
<dbReference type="Gene3D" id="3.20.20.190">
    <property type="entry name" value="Phosphatidylinositol (PI) phosphodiesterase"/>
    <property type="match status" value="1"/>
</dbReference>
<evidence type="ECO:0000313" key="2">
    <source>
        <dbReference type="EMBL" id="SUN63822.1"/>
    </source>
</evidence>
<dbReference type="EMBL" id="UHFN01000007">
    <property type="protein sequence ID" value="SUN63822.1"/>
    <property type="molecule type" value="Genomic_DNA"/>
</dbReference>
<dbReference type="Pfam" id="PF03009">
    <property type="entry name" value="GDPD"/>
    <property type="match status" value="1"/>
</dbReference>
<feature type="domain" description="GP-PDE" evidence="1">
    <location>
        <begin position="1"/>
        <end position="242"/>
    </location>
</feature>
<keyword evidence="2" id="KW-0378">Hydrolase</keyword>
<proteinExistence type="predicted"/>
<organism evidence="2 3">
    <name type="scientific">Streptococcus hyointestinalis</name>
    <dbReference type="NCBI Taxonomy" id="1337"/>
    <lineage>
        <taxon>Bacteria</taxon>
        <taxon>Bacillati</taxon>
        <taxon>Bacillota</taxon>
        <taxon>Bacilli</taxon>
        <taxon>Lactobacillales</taxon>
        <taxon>Streptococcaceae</taxon>
        <taxon>Streptococcus</taxon>
    </lineage>
</organism>
<dbReference type="PROSITE" id="PS51704">
    <property type="entry name" value="GP_PDE"/>
    <property type="match status" value="1"/>
</dbReference>
<dbReference type="AlphaFoldDB" id="A0A380KFF7"/>
<dbReference type="GO" id="GO:0008889">
    <property type="term" value="F:glycerophosphodiester phosphodiesterase activity"/>
    <property type="evidence" value="ECO:0007669"/>
    <property type="project" value="UniProtKB-EC"/>
</dbReference>
<dbReference type="GeneID" id="78357877"/>
<evidence type="ECO:0000259" key="1">
    <source>
        <dbReference type="PROSITE" id="PS51704"/>
    </source>
</evidence>
<dbReference type="SUPFAM" id="SSF51695">
    <property type="entry name" value="PLC-like phosphodiesterases"/>
    <property type="match status" value="1"/>
</dbReference>
<reference evidence="2 3" key="1">
    <citation type="submission" date="2018-06" db="EMBL/GenBank/DDBJ databases">
        <authorList>
            <consortium name="Pathogen Informatics"/>
            <person name="Doyle S."/>
        </authorList>
    </citation>
    <scope>NUCLEOTIDE SEQUENCE [LARGE SCALE GENOMIC DNA]</scope>
    <source>
        <strain evidence="2 3">NCTC12224</strain>
    </source>
</reference>
<dbReference type="InterPro" id="IPR017946">
    <property type="entry name" value="PLC-like_Pdiesterase_TIM-brl"/>
</dbReference>